<reference evidence="1" key="2">
    <citation type="submission" date="2020-11" db="EMBL/GenBank/DDBJ databases">
        <authorList>
            <person name="McCartney M.A."/>
            <person name="Auch B."/>
            <person name="Kono T."/>
            <person name="Mallez S."/>
            <person name="Becker A."/>
            <person name="Gohl D.M."/>
            <person name="Silverstein K.A.T."/>
            <person name="Koren S."/>
            <person name="Bechman K.B."/>
            <person name="Herman A."/>
            <person name="Abrahante J.E."/>
            <person name="Garbe J."/>
        </authorList>
    </citation>
    <scope>NUCLEOTIDE SEQUENCE</scope>
    <source>
        <strain evidence="1">Duluth1</strain>
        <tissue evidence="1">Whole animal</tissue>
    </source>
</reference>
<protein>
    <submittedName>
        <fullName evidence="1">Uncharacterized protein</fullName>
    </submittedName>
</protein>
<accession>A0A9D4L1Q7</accession>
<reference evidence="1" key="1">
    <citation type="journal article" date="2019" name="bioRxiv">
        <title>The Genome of the Zebra Mussel, Dreissena polymorpha: A Resource for Invasive Species Research.</title>
        <authorList>
            <person name="McCartney M.A."/>
            <person name="Auch B."/>
            <person name="Kono T."/>
            <person name="Mallez S."/>
            <person name="Zhang Y."/>
            <person name="Obille A."/>
            <person name="Becker A."/>
            <person name="Abrahante J.E."/>
            <person name="Garbe J."/>
            <person name="Badalamenti J.P."/>
            <person name="Herman A."/>
            <person name="Mangelson H."/>
            <person name="Liachko I."/>
            <person name="Sullivan S."/>
            <person name="Sone E.D."/>
            <person name="Koren S."/>
            <person name="Silverstein K.A.T."/>
            <person name="Beckman K.B."/>
            <person name="Gohl D.M."/>
        </authorList>
    </citation>
    <scope>NUCLEOTIDE SEQUENCE</scope>
    <source>
        <strain evidence="1">Duluth1</strain>
        <tissue evidence="1">Whole animal</tissue>
    </source>
</reference>
<keyword evidence="2" id="KW-1185">Reference proteome</keyword>
<dbReference type="Proteomes" id="UP000828390">
    <property type="component" value="Unassembled WGS sequence"/>
</dbReference>
<gene>
    <name evidence="1" type="ORF">DPMN_091511</name>
</gene>
<sequence length="110" mass="12554">MLFDYLFEQYSTCLSQTFRDIIDCSVHLNKTLSDVHKCTYLCSLGNDARIREQLGHAEEQSGQPDYKAEALRNAIIQPGPPMNTPDILHSFYDQVETKFRGLKALGNKSR</sequence>
<dbReference type="AlphaFoldDB" id="A0A9D4L1Q7"/>
<name>A0A9D4L1Q7_DREPO</name>
<evidence type="ECO:0000313" key="1">
    <source>
        <dbReference type="EMBL" id="KAH3849117.1"/>
    </source>
</evidence>
<comment type="caution">
    <text evidence="1">The sequence shown here is derived from an EMBL/GenBank/DDBJ whole genome shotgun (WGS) entry which is preliminary data.</text>
</comment>
<proteinExistence type="predicted"/>
<organism evidence="1 2">
    <name type="scientific">Dreissena polymorpha</name>
    <name type="common">Zebra mussel</name>
    <name type="synonym">Mytilus polymorpha</name>
    <dbReference type="NCBI Taxonomy" id="45954"/>
    <lineage>
        <taxon>Eukaryota</taxon>
        <taxon>Metazoa</taxon>
        <taxon>Spiralia</taxon>
        <taxon>Lophotrochozoa</taxon>
        <taxon>Mollusca</taxon>
        <taxon>Bivalvia</taxon>
        <taxon>Autobranchia</taxon>
        <taxon>Heteroconchia</taxon>
        <taxon>Euheterodonta</taxon>
        <taxon>Imparidentia</taxon>
        <taxon>Neoheterodontei</taxon>
        <taxon>Myida</taxon>
        <taxon>Dreissenoidea</taxon>
        <taxon>Dreissenidae</taxon>
        <taxon>Dreissena</taxon>
    </lineage>
</organism>
<dbReference type="EMBL" id="JAIWYP010000003">
    <property type="protein sequence ID" value="KAH3849117.1"/>
    <property type="molecule type" value="Genomic_DNA"/>
</dbReference>
<evidence type="ECO:0000313" key="2">
    <source>
        <dbReference type="Proteomes" id="UP000828390"/>
    </source>
</evidence>